<dbReference type="InterPro" id="IPR051379">
    <property type="entry name" value="C-type_Lectin_Receptor_IMM"/>
</dbReference>
<dbReference type="InterPro" id="IPR016187">
    <property type="entry name" value="CTDL_fold"/>
</dbReference>
<evidence type="ECO:0000313" key="6">
    <source>
        <dbReference type="Proteomes" id="UP001153737"/>
    </source>
</evidence>
<dbReference type="Pfam" id="PF00059">
    <property type="entry name" value="Lectin_C"/>
    <property type="match status" value="1"/>
</dbReference>
<feature type="region of interest" description="Disordered" evidence="3">
    <location>
        <begin position="216"/>
        <end position="275"/>
    </location>
</feature>
<keyword evidence="6" id="KW-1185">Reference proteome</keyword>
<dbReference type="InterPro" id="IPR016186">
    <property type="entry name" value="C-type_lectin-like/link_sf"/>
</dbReference>
<feature type="compositionally biased region" description="Polar residues" evidence="3">
    <location>
        <begin position="1"/>
        <end position="27"/>
    </location>
</feature>
<feature type="compositionally biased region" description="Basic residues" evidence="3">
    <location>
        <begin position="255"/>
        <end position="267"/>
    </location>
</feature>
<proteinExistence type="predicted"/>
<reference evidence="5" key="1">
    <citation type="submission" date="2022-01" db="EMBL/GenBank/DDBJ databases">
        <authorList>
            <person name="King R."/>
        </authorList>
    </citation>
    <scope>NUCLEOTIDE SEQUENCE</scope>
</reference>
<dbReference type="SUPFAM" id="SSF56436">
    <property type="entry name" value="C-type lectin-like"/>
    <property type="match status" value="1"/>
</dbReference>
<name>A0A9N9X8E9_PHACE</name>
<dbReference type="EMBL" id="OU896715">
    <property type="protein sequence ID" value="CAG9825837.1"/>
    <property type="molecule type" value="Genomic_DNA"/>
</dbReference>
<dbReference type="InterPro" id="IPR001304">
    <property type="entry name" value="C-type_lectin-like"/>
</dbReference>
<reference evidence="5" key="2">
    <citation type="submission" date="2022-10" db="EMBL/GenBank/DDBJ databases">
        <authorList>
            <consortium name="ENA_rothamsted_submissions"/>
            <consortium name="culmorum"/>
            <person name="King R."/>
        </authorList>
    </citation>
    <scope>NUCLEOTIDE SEQUENCE</scope>
</reference>
<dbReference type="PANTHER" id="PTHR46746:SF9">
    <property type="entry name" value="CD209 ANTIGEN-LIKE PROTEIN C-LIKE"/>
    <property type="match status" value="1"/>
</dbReference>
<accession>A0A9N9X8E9</accession>
<feature type="region of interest" description="Disordered" evidence="3">
    <location>
        <begin position="1"/>
        <end position="134"/>
    </location>
</feature>
<dbReference type="Gene3D" id="3.10.100.10">
    <property type="entry name" value="Mannose-Binding Protein A, subunit A"/>
    <property type="match status" value="1"/>
</dbReference>
<organism evidence="5 6">
    <name type="scientific">Phaedon cochleariae</name>
    <name type="common">Mustard beetle</name>
    <dbReference type="NCBI Taxonomy" id="80249"/>
    <lineage>
        <taxon>Eukaryota</taxon>
        <taxon>Metazoa</taxon>
        <taxon>Ecdysozoa</taxon>
        <taxon>Arthropoda</taxon>
        <taxon>Hexapoda</taxon>
        <taxon>Insecta</taxon>
        <taxon>Pterygota</taxon>
        <taxon>Neoptera</taxon>
        <taxon>Endopterygota</taxon>
        <taxon>Coleoptera</taxon>
        <taxon>Polyphaga</taxon>
        <taxon>Cucujiformia</taxon>
        <taxon>Chrysomeloidea</taxon>
        <taxon>Chrysomelidae</taxon>
        <taxon>Chrysomelinae</taxon>
        <taxon>Chrysomelini</taxon>
        <taxon>Phaedon</taxon>
    </lineage>
</organism>
<protein>
    <recommendedName>
        <fullName evidence="4">C-type lectin domain-containing protein</fullName>
    </recommendedName>
</protein>
<dbReference type="PANTHER" id="PTHR46746">
    <property type="entry name" value="KILLER CELL LECTIN-LIKE RECEPTOR SUBFAMILY F MEMBER 2"/>
    <property type="match status" value="1"/>
</dbReference>
<dbReference type="AlphaFoldDB" id="A0A9N9X8E9"/>
<dbReference type="CDD" id="cd00037">
    <property type="entry name" value="CLECT"/>
    <property type="match status" value="1"/>
</dbReference>
<evidence type="ECO:0000256" key="3">
    <source>
        <dbReference type="SAM" id="MobiDB-lite"/>
    </source>
</evidence>
<gene>
    <name evidence="5" type="ORF">PHAECO_LOCUS12645</name>
</gene>
<evidence type="ECO:0000256" key="1">
    <source>
        <dbReference type="ARBA" id="ARBA00022734"/>
    </source>
</evidence>
<evidence type="ECO:0000256" key="2">
    <source>
        <dbReference type="ARBA" id="ARBA00023157"/>
    </source>
</evidence>
<sequence>MASKRNTVNSPSIQLPPQAATTASAKGNTKLVPVAQRAATTTPGTGGDELDESVTLHREDTMGSTSDSDDSLNDPFEKAQTSKKRLRQEDTPSPGAQAPPRRPRVEYSATAGQDPSPLPPEVRQLSESPLAAPEVIEITTSPPAVAMDEQPEEPTIDPDLYRYLLSSKDEVEDQLYEGTLSSTDNLVGLIDAGMEASDQELSSFIETWINQNFEKRKTTRPGRRAAVPPDTQAVEVRSGSNPKARPSAAGCQAKGRGKGTQKARHYGKQSTGNNPRAALYKNAQDLFNKNKTTIAHDLSERRPVKRSYVCPPKFIRQGHRCYYFSKDVATWQEAMFRCRDMHSNIAIIKNAHQDELIRRVLSKKSLDPTQRWLGGVYDWQNMTWKWAASGKLLTYSGFPESDGDTDKESLRWQCIIMDPSLEYK</sequence>
<evidence type="ECO:0000313" key="5">
    <source>
        <dbReference type="EMBL" id="CAG9825837.1"/>
    </source>
</evidence>
<evidence type="ECO:0000259" key="4">
    <source>
        <dbReference type="Pfam" id="PF00059"/>
    </source>
</evidence>
<keyword evidence="2" id="KW-1015">Disulfide bond</keyword>
<feature type="domain" description="C-type lectin" evidence="4">
    <location>
        <begin position="329"/>
        <end position="401"/>
    </location>
</feature>
<keyword evidence="1" id="KW-0430">Lectin</keyword>
<dbReference type="Proteomes" id="UP001153737">
    <property type="component" value="Chromosome 9"/>
</dbReference>
<dbReference type="OrthoDB" id="6133475at2759"/>
<dbReference type="GO" id="GO:0030246">
    <property type="term" value="F:carbohydrate binding"/>
    <property type="evidence" value="ECO:0007669"/>
    <property type="project" value="UniProtKB-KW"/>
</dbReference>